<dbReference type="Gene3D" id="2.60.120.260">
    <property type="entry name" value="Galactose-binding domain-like"/>
    <property type="match status" value="1"/>
</dbReference>
<dbReference type="EMBL" id="JBHZOL010000046">
    <property type="protein sequence ID" value="MFE4106004.1"/>
    <property type="molecule type" value="Genomic_DNA"/>
</dbReference>
<gene>
    <name evidence="6" type="ORF">ACFVKH_06950</name>
</gene>
<dbReference type="SUPFAM" id="SSF49785">
    <property type="entry name" value="Galactose-binding domain-like"/>
    <property type="match status" value="1"/>
</dbReference>
<keyword evidence="3 4" id="KW-0720">Serine protease</keyword>
<evidence type="ECO:0000313" key="7">
    <source>
        <dbReference type="Proteomes" id="UP001600165"/>
    </source>
</evidence>
<protein>
    <submittedName>
        <fullName evidence="6">S8 family serine peptidase</fullName>
    </submittedName>
</protein>
<dbReference type="RefSeq" id="WP_377963340.1">
    <property type="nucleotide sequence ID" value="NZ_JBHZOL010000046.1"/>
</dbReference>
<dbReference type="InterPro" id="IPR008979">
    <property type="entry name" value="Galactose-bd-like_sf"/>
</dbReference>
<evidence type="ECO:0000256" key="4">
    <source>
        <dbReference type="PROSITE-ProRule" id="PRU01240"/>
    </source>
</evidence>
<dbReference type="PANTHER" id="PTHR42884">
    <property type="entry name" value="PROPROTEIN CONVERTASE SUBTILISIN/KEXIN-RELATED"/>
    <property type="match status" value="1"/>
</dbReference>
<dbReference type="SUPFAM" id="SSF52743">
    <property type="entry name" value="Subtilisin-like"/>
    <property type="match status" value="1"/>
</dbReference>
<feature type="active site" description="Charge relay system" evidence="4">
    <location>
        <position position="263"/>
    </location>
</feature>
<feature type="active site" description="Charge relay system" evidence="4">
    <location>
        <position position="225"/>
    </location>
</feature>
<comment type="caution">
    <text evidence="6">The sequence shown here is derived from an EMBL/GenBank/DDBJ whole genome shotgun (WGS) entry which is preliminary data.</text>
</comment>
<evidence type="ECO:0000256" key="1">
    <source>
        <dbReference type="ARBA" id="ARBA00022670"/>
    </source>
</evidence>
<evidence type="ECO:0000313" key="6">
    <source>
        <dbReference type="EMBL" id="MFE4106004.1"/>
    </source>
</evidence>
<dbReference type="InterPro" id="IPR002884">
    <property type="entry name" value="P_dom"/>
</dbReference>
<keyword evidence="1 4" id="KW-0645">Protease</keyword>
<dbReference type="PROSITE" id="PS00138">
    <property type="entry name" value="SUBTILASE_SER"/>
    <property type="match status" value="1"/>
</dbReference>
<evidence type="ECO:0000256" key="3">
    <source>
        <dbReference type="ARBA" id="ARBA00022825"/>
    </source>
</evidence>
<evidence type="ECO:0000259" key="5">
    <source>
        <dbReference type="PROSITE" id="PS51829"/>
    </source>
</evidence>
<dbReference type="InterPro" id="IPR034054">
    <property type="entry name" value="Pep_S8_PrcA"/>
</dbReference>
<reference evidence="6 7" key="1">
    <citation type="submission" date="2024-10" db="EMBL/GenBank/DDBJ databases">
        <authorList>
            <person name="Ratan Roy A."/>
            <person name="Morales Sandoval P.H."/>
            <person name="De Los Santos Villalobos S."/>
            <person name="Chakraborty S."/>
            <person name="Mukherjee J."/>
        </authorList>
    </citation>
    <scope>NUCLEOTIDE SEQUENCE [LARGE SCALE GENOMIC DNA]</scope>
    <source>
        <strain evidence="6 7">S1</strain>
    </source>
</reference>
<sequence length="688" mass="73984">MSRQVDLVLQRGGEELLLVKLSDRFTTAALTATEQAALQAQINPEAVRTIASGRLLEWQVLPRQLETAMATVRQSPAVEFASHVYRLLASPQTLVYLAPEMTIQFTPEAGPAVIEAAAIAYGLQQQQAVDGIANTFVFRLTSAAVENPVKIANRLAEQPQVLLAEPNIIIQTELLYRPQDPLYARQWHLFHTGSSQSLAANSHIAAESAWELTRGSRSVVIAVADDGFDVDHPDFQGVGKLVAPQDLKQQDALPTPTREDENHGTAVAGLAIAEENGIGVVGVAPGCAFMPIQTTGFLDDESIEQLFDWAIEQGAAVISASWSPAAIYFPLSLRQRNAITKAATQGRYGRGCVIVFSAGNANRPVSGSLNEQGWPKNAVKGATTWLSGFAVHPDVISVAASTSLNRKAAYSNWGQHIAIAAPSNNAPPSMALPRLGTLATGPEIQTALPGLGMVTSDRSDAAGYATGAYTTGFGGTSSACPVVAGVAALVLSVNPYLKAYEVRRLLQETADKIVDTSSDPQLGLRYGTYDDKGHSFWFGYGKVNAARAVQEAQRRLHTSRRLQQTLRQSNPVPLSIPDDQPQGATSRISIGDRGRLQDIEIRLSLTHEFLGDISLTLISPEGTTVLLQGRTLGRQRQLNQTYTLATTPTLANLLYQSVTGQWLLKAIDHSPLNTGQLNRWELILGVAN</sequence>
<dbReference type="Gene3D" id="3.40.50.200">
    <property type="entry name" value="Peptidase S8/S53 domain"/>
    <property type="match status" value="1"/>
</dbReference>
<dbReference type="PRINTS" id="PR00723">
    <property type="entry name" value="SUBTILISIN"/>
</dbReference>
<dbReference type="CDD" id="cd07498">
    <property type="entry name" value="Peptidases_S8_15"/>
    <property type="match status" value="1"/>
</dbReference>
<comment type="similarity">
    <text evidence="4">Belongs to the peptidase S8 family.</text>
</comment>
<dbReference type="InterPro" id="IPR000209">
    <property type="entry name" value="Peptidase_S8/S53_dom"/>
</dbReference>
<proteinExistence type="inferred from homology"/>
<accession>A0ABW6ID77</accession>
<dbReference type="InterPro" id="IPR023828">
    <property type="entry name" value="Peptidase_S8_Ser-AS"/>
</dbReference>
<dbReference type="Proteomes" id="UP001600165">
    <property type="component" value="Unassembled WGS sequence"/>
</dbReference>
<dbReference type="PANTHER" id="PTHR42884:SF14">
    <property type="entry name" value="NEUROENDOCRINE CONVERTASE 1"/>
    <property type="match status" value="1"/>
</dbReference>
<dbReference type="PROSITE" id="PS51892">
    <property type="entry name" value="SUBTILASE"/>
    <property type="match status" value="1"/>
</dbReference>
<dbReference type="PROSITE" id="PS51829">
    <property type="entry name" value="P_HOMO_B"/>
    <property type="match status" value="1"/>
</dbReference>
<dbReference type="Pfam" id="PF00082">
    <property type="entry name" value="Peptidase_S8"/>
    <property type="match status" value="1"/>
</dbReference>
<dbReference type="InterPro" id="IPR015500">
    <property type="entry name" value="Peptidase_S8_subtilisin-rel"/>
</dbReference>
<organism evidence="6 7">
    <name type="scientific">Almyronema epifaneia S1</name>
    <dbReference type="NCBI Taxonomy" id="2991925"/>
    <lineage>
        <taxon>Bacteria</taxon>
        <taxon>Bacillati</taxon>
        <taxon>Cyanobacteriota</taxon>
        <taxon>Cyanophyceae</taxon>
        <taxon>Nodosilineales</taxon>
        <taxon>Nodosilineaceae</taxon>
        <taxon>Almyronema</taxon>
        <taxon>Almyronema epifaneia</taxon>
    </lineage>
</organism>
<dbReference type="Pfam" id="PF01483">
    <property type="entry name" value="P_proprotein"/>
    <property type="match status" value="1"/>
</dbReference>
<feature type="domain" description="P/Homo B" evidence="5">
    <location>
        <begin position="561"/>
        <end position="688"/>
    </location>
</feature>
<evidence type="ECO:0000256" key="2">
    <source>
        <dbReference type="ARBA" id="ARBA00022801"/>
    </source>
</evidence>
<feature type="active site" description="Charge relay system" evidence="4">
    <location>
        <position position="477"/>
    </location>
</feature>
<name>A0ABW6ID77_9CYAN</name>
<dbReference type="InterPro" id="IPR036852">
    <property type="entry name" value="Peptidase_S8/S53_dom_sf"/>
</dbReference>
<keyword evidence="7" id="KW-1185">Reference proteome</keyword>
<keyword evidence="2 4" id="KW-0378">Hydrolase</keyword>